<accession>A0A0A9GYZ3</accession>
<dbReference type="AlphaFoldDB" id="A0A0A9GYZ3"/>
<organism evidence="1">
    <name type="scientific">Arundo donax</name>
    <name type="common">Giant reed</name>
    <name type="synonym">Donax arundinaceus</name>
    <dbReference type="NCBI Taxonomy" id="35708"/>
    <lineage>
        <taxon>Eukaryota</taxon>
        <taxon>Viridiplantae</taxon>
        <taxon>Streptophyta</taxon>
        <taxon>Embryophyta</taxon>
        <taxon>Tracheophyta</taxon>
        <taxon>Spermatophyta</taxon>
        <taxon>Magnoliopsida</taxon>
        <taxon>Liliopsida</taxon>
        <taxon>Poales</taxon>
        <taxon>Poaceae</taxon>
        <taxon>PACMAD clade</taxon>
        <taxon>Arundinoideae</taxon>
        <taxon>Arundineae</taxon>
        <taxon>Arundo</taxon>
    </lineage>
</organism>
<reference evidence="1" key="2">
    <citation type="journal article" date="2015" name="Data Brief">
        <title>Shoot transcriptome of the giant reed, Arundo donax.</title>
        <authorList>
            <person name="Barrero R.A."/>
            <person name="Guerrero F.D."/>
            <person name="Moolhuijzen P."/>
            <person name="Goolsby J.A."/>
            <person name="Tidwell J."/>
            <person name="Bellgard S.E."/>
            <person name="Bellgard M.I."/>
        </authorList>
    </citation>
    <scope>NUCLEOTIDE SEQUENCE</scope>
    <source>
        <tissue evidence="1">Shoot tissue taken approximately 20 cm above the soil surface</tissue>
    </source>
</reference>
<dbReference type="EMBL" id="GBRH01168159">
    <property type="protein sequence ID" value="JAE29737.1"/>
    <property type="molecule type" value="Transcribed_RNA"/>
</dbReference>
<protein>
    <submittedName>
        <fullName evidence="1">Uncharacterized protein</fullName>
    </submittedName>
</protein>
<reference evidence="1" key="1">
    <citation type="submission" date="2014-09" db="EMBL/GenBank/DDBJ databases">
        <authorList>
            <person name="Magalhaes I.L.F."/>
            <person name="Oliveira U."/>
            <person name="Santos F.R."/>
            <person name="Vidigal T.H.D.A."/>
            <person name="Brescovit A.D."/>
            <person name="Santos A.J."/>
        </authorList>
    </citation>
    <scope>NUCLEOTIDE SEQUENCE</scope>
    <source>
        <tissue evidence="1">Shoot tissue taken approximately 20 cm above the soil surface</tissue>
    </source>
</reference>
<sequence length="46" mass="5121">MGSSVHSCEILLVAHCNTLISNFNHLCTLSHLYAACFNFNQQPLEV</sequence>
<proteinExistence type="predicted"/>
<name>A0A0A9GYZ3_ARUDO</name>
<evidence type="ECO:0000313" key="1">
    <source>
        <dbReference type="EMBL" id="JAE29737.1"/>
    </source>
</evidence>